<dbReference type="GO" id="GO:0007165">
    <property type="term" value="P:signal transduction"/>
    <property type="evidence" value="ECO:0007669"/>
    <property type="project" value="InterPro"/>
</dbReference>
<feature type="non-terminal residue" evidence="6">
    <location>
        <position position="203"/>
    </location>
</feature>
<feature type="domain" description="Phorbol-ester/DAG-type" evidence="5">
    <location>
        <begin position="41"/>
        <end position="91"/>
    </location>
</feature>
<dbReference type="EMBL" id="CAJHNJ030000810">
    <property type="protein sequence ID" value="CAG9138740.1"/>
    <property type="molecule type" value="Genomic_DNA"/>
</dbReference>
<keyword evidence="2" id="KW-0863">Zinc-finger</keyword>
<dbReference type="Proteomes" id="UP000653454">
    <property type="component" value="Unassembled WGS sequence"/>
</dbReference>
<dbReference type="PANTHER" id="PTHR11255">
    <property type="entry name" value="DIACYLGLYCEROL KINASE"/>
    <property type="match status" value="1"/>
</dbReference>
<dbReference type="PANTHER" id="PTHR11255:SF54">
    <property type="entry name" value="DIACYLGLYCEROL KINASE THETA"/>
    <property type="match status" value="1"/>
</dbReference>
<evidence type="ECO:0000259" key="5">
    <source>
        <dbReference type="PROSITE" id="PS50081"/>
    </source>
</evidence>
<reference evidence="6" key="1">
    <citation type="submission" date="2020-11" db="EMBL/GenBank/DDBJ databases">
        <authorList>
            <person name="Whiteford S."/>
        </authorList>
    </citation>
    <scope>NUCLEOTIDE SEQUENCE</scope>
</reference>
<evidence type="ECO:0000256" key="4">
    <source>
        <dbReference type="SAM" id="MobiDB-lite"/>
    </source>
</evidence>
<protein>
    <submittedName>
        <fullName evidence="6">(diamondback moth) hypothetical protein</fullName>
    </submittedName>
</protein>
<dbReference type="InterPro" id="IPR046349">
    <property type="entry name" value="C1-like_sf"/>
</dbReference>
<feature type="non-terminal residue" evidence="6">
    <location>
        <position position="1"/>
    </location>
</feature>
<evidence type="ECO:0000256" key="3">
    <source>
        <dbReference type="ARBA" id="ARBA00022833"/>
    </source>
</evidence>
<accession>A0A8S4GE38</accession>
<dbReference type="AlphaFoldDB" id="A0A8S4GE38"/>
<dbReference type="GO" id="GO:0008270">
    <property type="term" value="F:zinc ion binding"/>
    <property type="evidence" value="ECO:0007669"/>
    <property type="project" value="UniProtKB-KW"/>
</dbReference>
<keyword evidence="3" id="KW-0862">Zinc</keyword>
<dbReference type="SUPFAM" id="SSF57889">
    <property type="entry name" value="Cysteine-rich domain"/>
    <property type="match status" value="1"/>
</dbReference>
<evidence type="ECO:0000256" key="1">
    <source>
        <dbReference type="ARBA" id="ARBA00022723"/>
    </source>
</evidence>
<dbReference type="GO" id="GO:0016020">
    <property type="term" value="C:membrane"/>
    <property type="evidence" value="ECO:0007669"/>
    <property type="project" value="UniProtKB-SubCell"/>
</dbReference>
<dbReference type="InterPro" id="IPR037607">
    <property type="entry name" value="DGK"/>
</dbReference>
<feature type="region of interest" description="Disordered" evidence="4">
    <location>
        <begin position="179"/>
        <end position="203"/>
    </location>
</feature>
<keyword evidence="7" id="KW-1185">Reference proteome</keyword>
<dbReference type="Gene3D" id="3.30.60.20">
    <property type="match status" value="1"/>
</dbReference>
<keyword evidence="1" id="KW-0479">Metal-binding</keyword>
<evidence type="ECO:0000313" key="6">
    <source>
        <dbReference type="EMBL" id="CAG9138740.1"/>
    </source>
</evidence>
<dbReference type="PROSITE" id="PS50081">
    <property type="entry name" value="ZF_DAG_PE_2"/>
    <property type="match status" value="1"/>
</dbReference>
<comment type="caution">
    <text evidence="6">The sequence shown here is derived from an EMBL/GenBank/DDBJ whole genome shotgun (WGS) entry which is preliminary data.</text>
</comment>
<sequence>CNFIVHERCVGQVVTPCCGVAPSLIKEQFKGSRADFLNPVAHCWSEPTSVTTKRKFCTVCRKRLDELPSLHCMICEYFVHGECVDFAAADCKENATYSAAGEPRHVHHWRRGATCPQLQVRGVPARLLVRRVPHRLPLRVVREHGHATRDAAGCCRKKCNFGMLQPIFLPLRRRCRSPDGGAHGGNHRGPGSTPPSQRDFGCP</sequence>
<dbReference type="SMART" id="SM00109">
    <property type="entry name" value="C1"/>
    <property type="match status" value="1"/>
</dbReference>
<proteinExistence type="predicted"/>
<dbReference type="GO" id="GO:0004143">
    <property type="term" value="F:ATP-dependent diacylglycerol kinase activity"/>
    <property type="evidence" value="ECO:0007669"/>
    <property type="project" value="InterPro"/>
</dbReference>
<organism evidence="6 7">
    <name type="scientific">Plutella xylostella</name>
    <name type="common">Diamondback moth</name>
    <name type="synonym">Plutella maculipennis</name>
    <dbReference type="NCBI Taxonomy" id="51655"/>
    <lineage>
        <taxon>Eukaryota</taxon>
        <taxon>Metazoa</taxon>
        <taxon>Ecdysozoa</taxon>
        <taxon>Arthropoda</taxon>
        <taxon>Hexapoda</taxon>
        <taxon>Insecta</taxon>
        <taxon>Pterygota</taxon>
        <taxon>Neoptera</taxon>
        <taxon>Endopterygota</taxon>
        <taxon>Lepidoptera</taxon>
        <taxon>Glossata</taxon>
        <taxon>Ditrysia</taxon>
        <taxon>Yponomeutoidea</taxon>
        <taxon>Plutellidae</taxon>
        <taxon>Plutella</taxon>
    </lineage>
</organism>
<name>A0A8S4GE38_PLUXY</name>
<evidence type="ECO:0000313" key="7">
    <source>
        <dbReference type="Proteomes" id="UP000653454"/>
    </source>
</evidence>
<evidence type="ECO:0000256" key="2">
    <source>
        <dbReference type="ARBA" id="ARBA00022771"/>
    </source>
</evidence>
<dbReference type="CDD" id="cd20804">
    <property type="entry name" value="C1_DGKtheta_typeV_rpt2"/>
    <property type="match status" value="1"/>
</dbReference>
<dbReference type="InterPro" id="IPR002219">
    <property type="entry name" value="PKC_DAG/PE"/>
</dbReference>
<gene>
    <name evidence="6" type="ORF">PLXY2_LOCUS16993</name>
</gene>